<keyword evidence="1" id="KW-0472">Membrane</keyword>
<evidence type="ECO:0008006" key="4">
    <source>
        <dbReference type="Google" id="ProtNLM"/>
    </source>
</evidence>
<protein>
    <recommendedName>
        <fullName evidence="4">DUF4064 domain-containing protein</fullName>
    </recommendedName>
</protein>
<dbReference type="Proteomes" id="UP000824209">
    <property type="component" value="Unassembled WGS sequence"/>
</dbReference>
<feature type="transmembrane region" description="Helical" evidence="1">
    <location>
        <begin position="101"/>
        <end position="119"/>
    </location>
</feature>
<dbReference type="EMBL" id="DWYA01000027">
    <property type="protein sequence ID" value="HJB39260.1"/>
    <property type="molecule type" value="Genomic_DNA"/>
</dbReference>
<feature type="transmembrane region" description="Helical" evidence="1">
    <location>
        <begin position="125"/>
        <end position="145"/>
    </location>
</feature>
<sequence length="153" mass="16407">MKEKNKFLQIGSILMIVAAVVFIISVAVGMPQVIASLDFLKTTNLDGTQMMENAEKLNMTADQAIAFSSTIIYVLIGIMVAFNVVKIIVGILGLKKADQPSKFFTVWGVIFLIFGILGLGNIVSIMDLCNLAGGIAAPILFLIGAKQNKKNSV</sequence>
<feature type="transmembrane region" description="Helical" evidence="1">
    <location>
        <begin position="65"/>
        <end position="89"/>
    </location>
</feature>
<organism evidence="2 3">
    <name type="scientific">Candidatus Ruthenibacterium avium</name>
    <dbReference type="NCBI Taxonomy" id="2838751"/>
    <lineage>
        <taxon>Bacteria</taxon>
        <taxon>Bacillati</taxon>
        <taxon>Bacillota</taxon>
        <taxon>Clostridia</taxon>
        <taxon>Eubacteriales</taxon>
        <taxon>Oscillospiraceae</taxon>
        <taxon>Ruthenibacterium</taxon>
    </lineage>
</organism>
<keyword evidence="1" id="KW-1133">Transmembrane helix</keyword>
<proteinExistence type="predicted"/>
<dbReference type="AlphaFoldDB" id="A0A9D2S1J2"/>
<comment type="caution">
    <text evidence="2">The sequence shown here is derived from an EMBL/GenBank/DDBJ whole genome shotgun (WGS) entry which is preliminary data.</text>
</comment>
<reference evidence="2" key="1">
    <citation type="journal article" date="2021" name="PeerJ">
        <title>Extensive microbial diversity within the chicken gut microbiome revealed by metagenomics and culture.</title>
        <authorList>
            <person name="Gilroy R."/>
            <person name="Ravi A."/>
            <person name="Getino M."/>
            <person name="Pursley I."/>
            <person name="Horton D.L."/>
            <person name="Alikhan N.F."/>
            <person name="Baker D."/>
            <person name="Gharbi K."/>
            <person name="Hall N."/>
            <person name="Watson M."/>
            <person name="Adriaenssens E.M."/>
            <person name="Foster-Nyarko E."/>
            <person name="Jarju S."/>
            <person name="Secka A."/>
            <person name="Antonio M."/>
            <person name="Oren A."/>
            <person name="Chaudhuri R.R."/>
            <person name="La Ragione R."/>
            <person name="Hildebrand F."/>
            <person name="Pallen M.J."/>
        </authorList>
    </citation>
    <scope>NUCLEOTIDE SEQUENCE</scope>
    <source>
        <strain evidence="2">ChiBcec8-14828</strain>
    </source>
</reference>
<name>A0A9D2S1J2_9FIRM</name>
<evidence type="ECO:0000256" key="1">
    <source>
        <dbReference type="SAM" id="Phobius"/>
    </source>
</evidence>
<evidence type="ECO:0000313" key="3">
    <source>
        <dbReference type="Proteomes" id="UP000824209"/>
    </source>
</evidence>
<reference evidence="2" key="2">
    <citation type="submission" date="2021-04" db="EMBL/GenBank/DDBJ databases">
        <authorList>
            <person name="Gilroy R."/>
        </authorList>
    </citation>
    <scope>NUCLEOTIDE SEQUENCE</scope>
    <source>
        <strain evidence="2">ChiBcec8-14828</strain>
    </source>
</reference>
<feature type="transmembrane region" description="Helical" evidence="1">
    <location>
        <begin position="12"/>
        <end position="34"/>
    </location>
</feature>
<gene>
    <name evidence="2" type="ORF">H9943_02560</name>
</gene>
<accession>A0A9D2S1J2</accession>
<evidence type="ECO:0000313" key="2">
    <source>
        <dbReference type="EMBL" id="HJB39260.1"/>
    </source>
</evidence>
<keyword evidence="1" id="KW-0812">Transmembrane</keyword>